<dbReference type="Gene3D" id="3.55.50.30">
    <property type="match status" value="1"/>
</dbReference>
<feature type="domain" description="FecR protein" evidence="2">
    <location>
        <begin position="160"/>
        <end position="253"/>
    </location>
</feature>
<dbReference type="InterPro" id="IPR012373">
    <property type="entry name" value="Ferrdict_sens_TM"/>
</dbReference>
<dbReference type="Pfam" id="PF16344">
    <property type="entry name" value="FecR_C"/>
    <property type="match status" value="1"/>
</dbReference>
<sequence length="365" mass="41762">MTNKTEHIEQLILRSIQGNASVSETQELNEWRTAAPENETWYQDLNDTWNCMNDYVPEFDSQKGWDTFLVKKTKKTPRAIWNVWLKVAAVAACVTIGILMYANNNFKAPAQIEHDIVWKTAEGEIISLEQLNENPTSIKNEEVVINVNQYLDAQKSDNEIIVPKGKRVKLLLEDGSIVWLSAETKFKFPASFHGENERIVAVEGEAFFDVSRNEKQPFRVKSTSTEIVVLGTRFNVDNTTRNIDQTTLVSGKVNIEMQGEVTAELTPSEQFTFNGNEMILENVNTDTYVAWTQGSLLFDDIPFPELKKKLERWYGVVITNNNTKLQKQRFSGEFNKNDDIESVMSLLKISNQINYSVKNNIVNIY</sequence>
<proteinExistence type="predicted"/>
<comment type="caution">
    <text evidence="4">The sequence shown here is derived from an EMBL/GenBank/DDBJ whole genome shotgun (WGS) entry which is preliminary data.</text>
</comment>
<dbReference type="PIRSF" id="PIRSF018266">
    <property type="entry name" value="FecR"/>
    <property type="match status" value="1"/>
</dbReference>
<evidence type="ECO:0000259" key="3">
    <source>
        <dbReference type="Pfam" id="PF16344"/>
    </source>
</evidence>
<protein>
    <recommendedName>
        <fullName evidence="6">FecR protein domain-containing protein</fullName>
    </recommendedName>
</protein>
<keyword evidence="1" id="KW-0812">Transmembrane</keyword>
<dbReference type="EMBL" id="JRYR02000002">
    <property type="protein sequence ID" value="OHX64308.1"/>
    <property type="molecule type" value="Genomic_DNA"/>
</dbReference>
<dbReference type="STRING" id="915059.NH26_22190"/>
<accession>A0A1S1YTH0</accession>
<dbReference type="InterPro" id="IPR032508">
    <property type="entry name" value="FecR_C"/>
</dbReference>
<evidence type="ECO:0000313" key="5">
    <source>
        <dbReference type="Proteomes" id="UP000179797"/>
    </source>
</evidence>
<dbReference type="AlphaFoldDB" id="A0A1S1YTH0"/>
<dbReference type="PANTHER" id="PTHR30273">
    <property type="entry name" value="PERIPLASMIC SIGNAL SENSOR AND SIGMA FACTOR ACTIVATOR FECR-RELATED"/>
    <property type="match status" value="1"/>
</dbReference>
<keyword evidence="5" id="KW-1185">Reference proteome</keyword>
<evidence type="ECO:0000256" key="1">
    <source>
        <dbReference type="SAM" id="Phobius"/>
    </source>
</evidence>
<dbReference type="PANTHER" id="PTHR30273:SF2">
    <property type="entry name" value="PROTEIN FECR"/>
    <property type="match status" value="1"/>
</dbReference>
<reference evidence="4 5" key="1">
    <citation type="journal article" date="2012" name="Int. J. Syst. Evol. Microbiol.">
        <title>Flammeovirga pacifica sp. nov., isolated from deep-sea sediment.</title>
        <authorList>
            <person name="Xu H."/>
            <person name="Fu Y."/>
            <person name="Yang N."/>
            <person name="Ding Z."/>
            <person name="Lai Q."/>
            <person name="Zeng R."/>
        </authorList>
    </citation>
    <scope>NUCLEOTIDE SEQUENCE [LARGE SCALE GENOMIC DNA]</scope>
    <source>
        <strain evidence="5">DSM 24597 / LMG 26175 / WPAGA1</strain>
    </source>
</reference>
<gene>
    <name evidence="4" type="ORF">NH26_22190</name>
</gene>
<evidence type="ECO:0000259" key="2">
    <source>
        <dbReference type="Pfam" id="PF04773"/>
    </source>
</evidence>
<dbReference type="GO" id="GO:0016989">
    <property type="term" value="F:sigma factor antagonist activity"/>
    <property type="evidence" value="ECO:0007669"/>
    <property type="project" value="TreeGrafter"/>
</dbReference>
<dbReference type="Pfam" id="PF04773">
    <property type="entry name" value="FecR"/>
    <property type="match status" value="1"/>
</dbReference>
<dbReference type="InterPro" id="IPR006860">
    <property type="entry name" value="FecR"/>
</dbReference>
<dbReference type="Proteomes" id="UP000179797">
    <property type="component" value="Unassembled WGS sequence"/>
</dbReference>
<dbReference type="Gene3D" id="2.60.120.1440">
    <property type="match status" value="1"/>
</dbReference>
<dbReference type="OrthoDB" id="1452822at2"/>
<feature type="domain" description="Protein FecR C-terminal" evidence="3">
    <location>
        <begin position="296"/>
        <end position="363"/>
    </location>
</feature>
<keyword evidence="1" id="KW-1133">Transmembrane helix</keyword>
<feature type="transmembrane region" description="Helical" evidence="1">
    <location>
        <begin position="79"/>
        <end position="102"/>
    </location>
</feature>
<keyword evidence="1" id="KW-0472">Membrane</keyword>
<evidence type="ECO:0008006" key="6">
    <source>
        <dbReference type="Google" id="ProtNLM"/>
    </source>
</evidence>
<organism evidence="4 5">
    <name type="scientific">Flammeovirga pacifica</name>
    <dbReference type="NCBI Taxonomy" id="915059"/>
    <lineage>
        <taxon>Bacteria</taxon>
        <taxon>Pseudomonadati</taxon>
        <taxon>Bacteroidota</taxon>
        <taxon>Cytophagia</taxon>
        <taxon>Cytophagales</taxon>
        <taxon>Flammeovirgaceae</taxon>
        <taxon>Flammeovirga</taxon>
    </lineage>
</organism>
<name>A0A1S1YTH0_FLAPC</name>
<evidence type="ECO:0000313" key="4">
    <source>
        <dbReference type="EMBL" id="OHX64308.1"/>
    </source>
</evidence>
<dbReference type="RefSeq" id="WP_044220735.1">
    <property type="nucleotide sequence ID" value="NZ_JRYR02000002.1"/>
</dbReference>